<accession>A0A0K2T1H6</accession>
<reference evidence="1" key="1">
    <citation type="submission" date="2014-05" db="EMBL/GenBank/DDBJ databases">
        <authorList>
            <person name="Chronopoulou M."/>
        </authorList>
    </citation>
    <scope>NUCLEOTIDE SEQUENCE</scope>
    <source>
        <tissue evidence="1">Whole organism</tissue>
    </source>
</reference>
<proteinExistence type="predicted"/>
<evidence type="ECO:0000313" key="1">
    <source>
        <dbReference type="EMBL" id="CDW19894.1"/>
    </source>
</evidence>
<name>A0A0K2T1H6_LEPSM</name>
<dbReference type="AlphaFoldDB" id="A0A0K2T1H6"/>
<protein>
    <submittedName>
        <fullName evidence="1">Uncharacterized protein</fullName>
    </submittedName>
</protein>
<organism evidence="1">
    <name type="scientific">Lepeophtheirus salmonis</name>
    <name type="common">Salmon louse</name>
    <name type="synonym">Caligus salmonis</name>
    <dbReference type="NCBI Taxonomy" id="72036"/>
    <lineage>
        <taxon>Eukaryota</taxon>
        <taxon>Metazoa</taxon>
        <taxon>Ecdysozoa</taxon>
        <taxon>Arthropoda</taxon>
        <taxon>Crustacea</taxon>
        <taxon>Multicrustacea</taxon>
        <taxon>Hexanauplia</taxon>
        <taxon>Copepoda</taxon>
        <taxon>Siphonostomatoida</taxon>
        <taxon>Caligidae</taxon>
        <taxon>Lepeophtheirus</taxon>
    </lineage>
</organism>
<dbReference type="EMBL" id="HACA01002533">
    <property type="protein sequence ID" value="CDW19894.1"/>
    <property type="molecule type" value="Transcribed_RNA"/>
</dbReference>
<sequence length="37" mass="4301">MINIPPPHNWIFAIKFSPTKVLEISRRFILKPGIDNP</sequence>